<evidence type="ECO:0000256" key="4">
    <source>
        <dbReference type="ARBA" id="ARBA00024042"/>
    </source>
</evidence>
<keyword evidence="8" id="KW-0285">Flavoprotein</keyword>
<evidence type="ECO:0000313" key="11">
    <source>
        <dbReference type="EMBL" id="JAR88338.1"/>
    </source>
</evidence>
<dbReference type="GO" id="GO:0003973">
    <property type="term" value="F:(S)-2-hydroxy-acid oxidase activity"/>
    <property type="evidence" value="ECO:0007669"/>
    <property type="project" value="UniProtKB-EC"/>
</dbReference>
<feature type="binding site" evidence="8">
    <location>
        <position position="67"/>
    </location>
    <ligand>
        <name>glyoxylate</name>
        <dbReference type="ChEBI" id="CHEBI:36655"/>
    </ligand>
</feature>
<feature type="binding site" evidence="8">
    <location>
        <position position="297"/>
    </location>
    <ligand>
        <name>FMN</name>
        <dbReference type="ChEBI" id="CHEBI:58210"/>
    </ligand>
</feature>
<dbReference type="InterPro" id="IPR008259">
    <property type="entry name" value="FMN_hydac_DH_AS"/>
</dbReference>
<organism evidence="11">
    <name type="scientific">Ixodes ricinus</name>
    <name type="common">Common tick</name>
    <name type="synonym">Acarus ricinus</name>
    <dbReference type="NCBI Taxonomy" id="34613"/>
    <lineage>
        <taxon>Eukaryota</taxon>
        <taxon>Metazoa</taxon>
        <taxon>Ecdysozoa</taxon>
        <taxon>Arthropoda</taxon>
        <taxon>Chelicerata</taxon>
        <taxon>Arachnida</taxon>
        <taxon>Acari</taxon>
        <taxon>Parasitiformes</taxon>
        <taxon>Ixodida</taxon>
        <taxon>Ixodoidea</taxon>
        <taxon>Ixodidae</taxon>
        <taxon>Ixodinae</taxon>
        <taxon>Ixodes</taxon>
    </lineage>
</organism>
<keyword evidence="8" id="KW-0288">FMN</keyword>
<dbReference type="GO" id="GO:0010181">
    <property type="term" value="F:FMN binding"/>
    <property type="evidence" value="ECO:0007669"/>
    <property type="project" value="InterPro"/>
</dbReference>
<feature type="binding site" evidence="8">
    <location>
        <position position="200"/>
    </location>
    <ligand>
        <name>FMN</name>
        <dbReference type="ChEBI" id="CHEBI:58210"/>
    </ligand>
</feature>
<dbReference type="InterPro" id="IPR013785">
    <property type="entry name" value="Aldolase_TIM"/>
</dbReference>
<comment type="catalytic activity">
    <reaction evidence="6">
        <text>2-hydroxyoctanoate + O2 = 2-oxooctanoate + H2O2</text>
        <dbReference type="Rhea" id="RHEA:67940"/>
        <dbReference type="ChEBI" id="CHEBI:15379"/>
        <dbReference type="ChEBI" id="CHEBI:16240"/>
        <dbReference type="ChEBI" id="CHEBI:133514"/>
        <dbReference type="ChEBI" id="CHEBI:176689"/>
    </reaction>
    <physiologicalReaction direction="left-to-right" evidence="6">
        <dbReference type="Rhea" id="RHEA:67941"/>
    </physiologicalReaction>
</comment>
<feature type="binding site" evidence="8">
    <location>
        <position position="150"/>
    </location>
    <ligand>
        <name>FMN</name>
        <dbReference type="ChEBI" id="CHEBI:58210"/>
    </ligand>
</feature>
<dbReference type="GO" id="GO:0005777">
    <property type="term" value="C:peroxisome"/>
    <property type="evidence" value="ECO:0007669"/>
    <property type="project" value="UniProtKB-ARBA"/>
</dbReference>
<feature type="binding site" evidence="8">
    <location>
        <begin position="121"/>
        <end position="123"/>
    </location>
    <ligand>
        <name>FMN</name>
        <dbReference type="ChEBI" id="CHEBI:58210"/>
    </ligand>
</feature>
<feature type="binding site" evidence="8">
    <location>
        <position position="209"/>
    </location>
    <ligand>
        <name>glyoxylate</name>
        <dbReference type="ChEBI" id="CHEBI:36655"/>
    </ligand>
</feature>
<dbReference type="AlphaFoldDB" id="A0A147BC47"/>
<evidence type="ECO:0000256" key="6">
    <source>
        <dbReference type="ARBA" id="ARBA00029327"/>
    </source>
</evidence>
<comment type="catalytic activity">
    <reaction evidence="5">
        <text>a (2S)-2-hydroxycarboxylate + O2 = a 2-oxocarboxylate + H2O2</text>
        <dbReference type="Rhea" id="RHEA:16789"/>
        <dbReference type="ChEBI" id="CHEBI:15379"/>
        <dbReference type="ChEBI" id="CHEBI:16240"/>
        <dbReference type="ChEBI" id="CHEBI:35179"/>
        <dbReference type="ChEBI" id="CHEBI:58123"/>
        <dbReference type="EC" id="1.1.3.15"/>
    </reaction>
    <physiologicalReaction direction="left-to-right" evidence="5">
        <dbReference type="Rhea" id="RHEA:16790"/>
    </physiologicalReaction>
</comment>
<feature type="signal peptide" evidence="9">
    <location>
        <begin position="1"/>
        <end position="28"/>
    </location>
</feature>
<feature type="binding site" evidence="8">
    <location>
        <position position="172"/>
    </location>
    <ligand>
        <name>FMN</name>
        <dbReference type="ChEBI" id="CHEBI:58210"/>
    </ligand>
</feature>
<reference evidence="11" key="1">
    <citation type="journal article" date="2018" name="PLoS Negl. Trop. Dis.">
        <title>Sialome diversity of ticks revealed by RNAseq of single tick salivary glands.</title>
        <authorList>
            <person name="Perner J."/>
            <person name="Kropackova S."/>
            <person name="Kopacek P."/>
            <person name="Ribeiro J.M."/>
        </authorList>
    </citation>
    <scope>NUCLEOTIDE SEQUENCE</scope>
    <source>
        <strain evidence="11">Siblings of single egg batch collected in Ceske Budejovice</strain>
        <tissue evidence="11">Salivary glands</tissue>
    </source>
</reference>
<sequence>MWNKFSGVRRPIMRTLLCVALAVGLVQAATENCKQETTVSADDDVVITMDDIERIALKNLDDGPRGYYQSGADDQQTLTENKQAFRRLRLRPRMLRGVKDRDMTVTVLGRQRLSMPVGIAPSAMQRMAHPDGEEATAKAAEKAGTVMILSTLSTTSMEDVRKAAPHAILWYQLYVFQDRELTRRLVKRAEQAGYSALVLTVDAPVFGRRVSDVRKRFSLPSHLKLANFDGKELSSLSSASGSGLEAYANSLFDQSLTWADVQWLKNLTFLPVILKGILTAEDAVLAVRNGIPAIIVSNHGGRQLDGVASTIEVLPKIMRAVYGRMEVYLDGGVRQGTDVVKALALGAKMVFVGRPALWGLAYKGQQGVEKMLEIFREEIDRAMALLGSRTLGDLRPQLVARQEYYASL</sequence>
<evidence type="ECO:0000256" key="8">
    <source>
        <dbReference type="PIRSR" id="PIRSR000138-2"/>
    </source>
</evidence>
<comment type="cofactor">
    <cofactor evidence="1">
        <name>FMN</name>
        <dbReference type="ChEBI" id="CHEBI:58210"/>
    </cofactor>
</comment>
<dbReference type="EC" id="1.1.3.15" evidence="2"/>
<evidence type="ECO:0000259" key="10">
    <source>
        <dbReference type="PROSITE" id="PS51349"/>
    </source>
</evidence>
<dbReference type="PANTHER" id="PTHR10578">
    <property type="entry name" value="S -2-HYDROXY-ACID OXIDASE-RELATED"/>
    <property type="match status" value="1"/>
</dbReference>
<feature type="binding site" evidence="8">
    <location>
        <position position="174"/>
    </location>
    <ligand>
        <name>glyoxylate</name>
        <dbReference type="ChEBI" id="CHEBI:36655"/>
    </ligand>
</feature>
<evidence type="ECO:0000256" key="3">
    <source>
        <dbReference type="ARBA" id="ARBA00023002"/>
    </source>
</evidence>
<dbReference type="Pfam" id="PF01070">
    <property type="entry name" value="FMN_dh"/>
    <property type="match status" value="1"/>
</dbReference>
<feature type="chain" id="PRO_5007541949" description="(S)-2-hydroxy-acid oxidase" evidence="9">
    <location>
        <begin position="29"/>
        <end position="408"/>
    </location>
</feature>
<keyword evidence="3" id="KW-0560">Oxidoreductase</keyword>
<proteinExistence type="inferred from homology"/>
<evidence type="ECO:0000256" key="1">
    <source>
        <dbReference type="ARBA" id="ARBA00001917"/>
    </source>
</evidence>
<dbReference type="InterPro" id="IPR037396">
    <property type="entry name" value="FMN_HAD"/>
</dbReference>
<dbReference type="FunFam" id="3.20.20.70:FF:000056">
    <property type="entry name" value="hydroxyacid oxidase 2"/>
    <property type="match status" value="1"/>
</dbReference>
<dbReference type="CDD" id="cd02809">
    <property type="entry name" value="alpha_hydroxyacid_oxid_FMN"/>
    <property type="match status" value="1"/>
</dbReference>
<dbReference type="InterPro" id="IPR012133">
    <property type="entry name" value="Alpha-hydoxy_acid_DH_FMN"/>
</dbReference>
<name>A0A147BC47_IXORI</name>
<accession>A0A147BC47</accession>
<dbReference type="EMBL" id="GEGO01007066">
    <property type="protein sequence ID" value="JAR88338.1"/>
    <property type="molecule type" value="Transcribed_RNA"/>
</dbReference>
<feature type="binding site" evidence="8">
    <location>
        <position position="302"/>
    </location>
    <ligand>
        <name>glyoxylate</name>
        <dbReference type="ChEBI" id="CHEBI:36655"/>
    </ligand>
</feature>
<dbReference type="PIRSF" id="PIRSF000138">
    <property type="entry name" value="Al-hdrx_acd_dh"/>
    <property type="match status" value="1"/>
</dbReference>
<feature type="binding site" evidence="8">
    <location>
        <begin position="330"/>
        <end position="334"/>
    </location>
    <ligand>
        <name>FMN</name>
        <dbReference type="ChEBI" id="CHEBI:58210"/>
    </ligand>
</feature>
<evidence type="ECO:0000256" key="5">
    <source>
        <dbReference type="ARBA" id="ARBA00029325"/>
    </source>
</evidence>
<keyword evidence="9" id="KW-0732">Signal</keyword>
<protein>
    <recommendedName>
        <fullName evidence="2">(S)-2-hydroxy-acid oxidase</fullName>
        <ecNumber evidence="2">1.1.3.15</ecNumber>
    </recommendedName>
</protein>
<dbReference type="PANTHER" id="PTHR10578:SF146">
    <property type="entry name" value="OXIDASE, PUTATIVE-RELATED"/>
    <property type="match status" value="1"/>
</dbReference>
<dbReference type="Gene3D" id="3.20.20.70">
    <property type="entry name" value="Aldolase class I"/>
    <property type="match status" value="1"/>
</dbReference>
<evidence type="ECO:0000256" key="2">
    <source>
        <dbReference type="ARBA" id="ARBA00013087"/>
    </source>
</evidence>
<feature type="binding site" evidence="8">
    <location>
        <position position="275"/>
    </location>
    <ligand>
        <name>FMN</name>
        <dbReference type="ChEBI" id="CHEBI:58210"/>
    </ligand>
</feature>
<dbReference type="InterPro" id="IPR000262">
    <property type="entry name" value="FMN-dep_DH"/>
</dbReference>
<dbReference type="PROSITE" id="PS00557">
    <property type="entry name" value="FMN_HYDROXY_ACID_DH_1"/>
    <property type="match status" value="1"/>
</dbReference>
<dbReference type="SUPFAM" id="SSF51395">
    <property type="entry name" value="FMN-linked oxidoreductases"/>
    <property type="match status" value="1"/>
</dbReference>
<evidence type="ECO:0000256" key="9">
    <source>
        <dbReference type="SAM" id="SignalP"/>
    </source>
</evidence>
<feature type="active site" description="Proton acceptor" evidence="7">
    <location>
        <position position="299"/>
    </location>
</feature>
<feature type="domain" description="FMN hydroxy acid dehydrogenase" evidence="10">
    <location>
        <begin position="41"/>
        <end position="404"/>
    </location>
</feature>
<evidence type="ECO:0000256" key="7">
    <source>
        <dbReference type="PIRSR" id="PIRSR000138-1"/>
    </source>
</evidence>
<dbReference type="PROSITE" id="PS51349">
    <property type="entry name" value="FMN_HYDROXY_ACID_DH_2"/>
    <property type="match status" value="1"/>
</dbReference>
<feature type="binding site" evidence="8">
    <location>
        <begin position="353"/>
        <end position="354"/>
    </location>
    <ligand>
        <name>FMN</name>
        <dbReference type="ChEBI" id="CHEBI:58210"/>
    </ligand>
</feature>
<comment type="similarity">
    <text evidence="4">Belongs to the FMN-dependent alpha-hydroxy acid dehydrogenase family.</text>
</comment>
<feature type="binding site" evidence="8">
    <location>
        <position position="299"/>
    </location>
    <ligand>
        <name>glyoxylate</name>
        <dbReference type="ChEBI" id="CHEBI:36655"/>
    </ligand>
</feature>